<accession>A0A7D9IWA6</accession>
<reference evidence="1" key="1">
    <citation type="submission" date="2020-04" db="EMBL/GenBank/DDBJ databases">
        <authorList>
            <person name="Alioto T."/>
            <person name="Alioto T."/>
            <person name="Gomez Garrido J."/>
        </authorList>
    </citation>
    <scope>NUCLEOTIDE SEQUENCE</scope>
    <source>
        <strain evidence="1">A484AB</strain>
    </source>
</reference>
<dbReference type="AlphaFoldDB" id="A0A7D9IWA6"/>
<name>A0A7D9IWA6_PARCT</name>
<proteinExistence type="predicted"/>
<comment type="caution">
    <text evidence="1">The sequence shown here is derived from an EMBL/GenBank/DDBJ whole genome shotgun (WGS) entry which is preliminary data.</text>
</comment>
<protein>
    <submittedName>
        <fullName evidence="1">Uncharacterized protein</fullName>
    </submittedName>
</protein>
<keyword evidence="2" id="KW-1185">Reference proteome</keyword>
<organism evidence="1 2">
    <name type="scientific">Paramuricea clavata</name>
    <name type="common">Red gorgonian</name>
    <name type="synonym">Violescent sea-whip</name>
    <dbReference type="NCBI Taxonomy" id="317549"/>
    <lineage>
        <taxon>Eukaryota</taxon>
        <taxon>Metazoa</taxon>
        <taxon>Cnidaria</taxon>
        <taxon>Anthozoa</taxon>
        <taxon>Octocorallia</taxon>
        <taxon>Malacalcyonacea</taxon>
        <taxon>Plexauridae</taxon>
        <taxon>Paramuricea</taxon>
    </lineage>
</organism>
<sequence length="57" mass="6457">MATASDTQEAILILIAITLGILVFSMLLFIIYICIFQQQIKKIKNKLYSPNVIATRK</sequence>
<dbReference type="EMBL" id="CACRXK020008474">
    <property type="protein sequence ID" value="CAB4014855.1"/>
    <property type="molecule type" value="Genomic_DNA"/>
</dbReference>
<dbReference type="Proteomes" id="UP001152795">
    <property type="component" value="Unassembled WGS sequence"/>
</dbReference>
<evidence type="ECO:0000313" key="2">
    <source>
        <dbReference type="Proteomes" id="UP001152795"/>
    </source>
</evidence>
<gene>
    <name evidence="1" type="ORF">PACLA_8A066324</name>
</gene>
<evidence type="ECO:0000313" key="1">
    <source>
        <dbReference type="EMBL" id="CAB4014855.1"/>
    </source>
</evidence>